<evidence type="ECO:0000256" key="2">
    <source>
        <dbReference type="ARBA" id="ARBA00023015"/>
    </source>
</evidence>
<feature type="domain" description="Response regulatory" evidence="8">
    <location>
        <begin position="3"/>
        <end position="119"/>
    </location>
</feature>
<dbReference type="EMBL" id="DVJN01000195">
    <property type="protein sequence ID" value="HIS93362.1"/>
    <property type="molecule type" value="Genomic_DNA"/>
</dbReference>
<dbReference type="AlphaFoldDB" id="A0A9D1G1P4"/>
<keyword evidence="6" id="KW-0597">Phosphoprotein</keyword>
<dbReference type="PANTHER" id="PTHR43280:SF28">
    <property type="entry name" value="HTH-TYPE TRANSCRIPTIONAL ACTIVATOR RHAS"/>
    <property type="match status" value="1"/>
</dbReference>
<dbReference type="SUPFAM" id="SSF46689">
    <property type="entry name" value="Homeodomain-like"/>
    <property type="match status" value="2"/>
</dbReference>
<dbReference type="SUPFAM" id="SSF52172">
    <property type="entry name" value="CheY-like"/>
    <property type="match status" value="1"/>
</dbReference>
<evidence type="ECO:0000259" key="8">
    <source>
        <dbReference type="PROSITE" id="PS50110"/>
    </source>
</evidence>
<dbReference type="InterPro" id="IPR001789">
    <property type="entry name" value="Sig_transdc_resp-reg_receiver"/>
</dbReference>
<name>A0A9D1G1P4_9FIRM</name>
<organism evidence="9 10">
    <name type="scientific">Candidatus Alectryocaccomicrobium excrementavium</name>
    <dbReference type="NCBI Taxonomy" id="2840668"/>
    <lineage>
        <taxon>Bacteria</taxon>
        <taxon>Bacillati</taxon>
        <taxon>Bacillota</taxon>
        <taxon>Clostridia</taxon>
        <taxon>Candidatus Alectryocaccomicrobium</taxon>
    </lineage>
</organism>
<feature type="domain" description="HTH araC/xylS-type" evidence="7">
    <location>
        <begin position="239"/>
        <end position="337"/>
    </location>
</feature>
<dbReference type="InterPro" id="IPR020449">
    <property type="entry name" value="Tscrpt_reg_AraC-type_HTH"/>
</dbReference>
<dbReference type="Gene3D" id="3.40.50.2300">
    <property type="match status" value="1"/>
</dbReference>
<dbReference type="PRINTS" id="PR00032">
    <property type="entry name" value="HTHARAC"/>
</dbReference>
<feature type="modified residue" description="4-aspartylphosphate" evidence="6">
    <location>
        <position position="54"/>
    </location>
</feature>
<proteinExistence type="predicted"/>
<evidence type="ECO:0000259" key="7">
    <source>
        <dbReference type="PROSITE" id="PS01124"/>
    </source>
</evidence>
<dbReference type="CDD" id="cd17536">
    <property type="entry name" value="REC_YesN-like"/>
    <property type="match status" value="1"/>
</dbReference>
<keyword evidence="4" id="KW-0804">Transcription</keyword>
<dbReference type="SMART" id="SM00342">
    <property type="entry name" value="HTH_ARAC"/>
    <property type="match status" value="1"/>
</dbReference>
<accession>A0A9D1G1P4</accession>
<dbReference type="InterPro" id="IPR011006">
    <property type="entry name" value="CheY-like_superfamily"/>
</dbReference>
<dbReference type="PROSITE" id="PS01124">
    <property type="entry name" value="HTH_ARAC_FAMILY_2"/>
    <property type="match status" value="1"/>
</dbReference>
<dbReference type="SMART" id="SM00448">
    <property type="entry name" value="REC"/>
    <property type="match status" value="1"/>
</dbReference>
<dbReference type="InterPro" id="IPR018062">
    <property type="entry name" value="HTH_AraC-typ_CS"/>
</dbReference>
<evidence type="ECO:0000256" key="4">
    <source>
        <dbReference type="ARBA" id="ARBA00023163"/>
    </source>
</evidence>
<dbReference type="Pfam" id="PF00072">
    <property type="entry name" value="Response_reg"/>
    <property type="match status" value="1"/>
</dbReference>
<dbReference type="Gene3D" id="1.10.10.60">
    <property type="entry name" value="Homeodomain-like"/>
    <property type="match status" value="2"/>
</dbReference>
<dbReference type="PROSITE" id="PS00041">
    <property type="entry name" value="HTH_ARAC_FAMILY_1"/>
    <property type="match status" value="1"/>
</dbReference>
<dbReference type="PANTHER" id="PTHR43280">
    <property type="entry name" value="ARAC-FAMILY TRANSCRIPTIONAL REGULATOR"/>
    <property type="match status" value="1"/>
</dbReference>
<dbReference type="PROSITE" id="PS50110">
    <property type="entry name" value="RESPONSE_REGULATORY"/>
    <property type="match status" value="1"/>
</dbReference>
<evidence type="ECO:0000256" key="5">
    <source>
        <dbReference type="ARBA" id="ARBA00024867"/>
    </source>
</evidence>
<keyword evidence="3" id="KW-0238">DNA-binding</keyword>
<dbReference type="GO" id="GO:0003700">
    <property type="term" value="F:DNA-binding transcription factor activity"/>
    <property type="evidence" value="ECO:0007669"/>
    <property type="project" value="InterPro"/>
</dbReference>
<sequence length="349" mass="38608">MPKIVLVDDEIWALRGLESLLQEYPEYTVAATFTNGQEALAYLRTHPCDVVFTDLHMDQMGGQQLIAACTQERIPVRMVIISAYSDFSAAREGLRSGVVDYLFKPITRKDMAALMARLNGVLQPEPPSSHMALQRAIENAYPECRVLSWDSADAATERAIASIDPAGFALGFSDLRVNGYSVALLSNPLGQLPPAILALPMRAGISLPQRDFSLLHDMIAQAQQSAQFAFRYALREPAGQIQAYLASHFAQPFTLNGLADHFFMNKAHLCSTFRENCGVTIMTFLKTIRMRMAARLLLETGDSVQDVAAKVGYPDSAYFSRVFKSTYKISPEAYRKKRPSAGNCNSTHV</sequence>
<dbReference type="InterPro" id="IPR018060">
    <property type="entry name" value="HTH_AraC"/>
</dbReference>
<protein>
    <recommendedName>
        <fullName evidence="1">Stage 0 sporulation protein A homolog</fullName>
    </recommendedName>
</protein>
<reference evidence="9" key="1">
    <citation type="submission" date="2020-10" db="EMBL/GenBank/DDBJ databases">
        <authorList>
            <person name="Gilroy R."/>
        </authorList>
    </citation>
    <scope>NUCLEOTIDE SEQUENCE</scope>
    <source>
        <strain evidence="9">13766</strain>
    </source>
</reference>
<keyword evidence="2" id="KW-0805">Transcription regulation</keyword>
<reference evidence="9" key="2">
    <citation type="journal article" date="2021" name="PeerJ">
        <title>Extensive microbial diversity within the chicken gut microbiome revealed by metagenomics and culture.</title>
        <authorList>
            <person name="Gilroy R."/>
            <person name="Ravi A."/>
            <person name="Getino M."/>
            <person name="Pursley I."/>
            <person name="Horton D.L."/>
            <person name="Alikhan N.F."/>
            <person name="Baker D."/>
            <person name="Gharbi K."/>
            <person name="Hall N."/>
            <person name="Watson M."/>
            <person name="Adriaenssens E.M."/>
            <person name="Foster-Nyarko E."/>
            <person name="Jarju S."/>
            <person name="Secka A."/>
            <person name="Antonio M."/>
            <person name="Oren A."/>
            <person name="Chaudhuri R.R."/>
            <person name="La Ragione R."/>
            <person name="Hildebrand F."/>
            <person name="Pallen M.J."/>
        </authorList>
    </citation>
    <scope>NUCLEOTIDE SEQUENCE</scope>
    <source>
        <strain evidence="9">13766</strain>
    </source>
</reference>
<evidence type="ECO:0000313" key="10">
    <source>
        <dbReference type="Proteomes" id="UP000824140"/>
    </source>
</evidence>
<dbReference type="GO" id="GO:0043565">
    <property type="term" value="F:sequence-specific DNA binding"/>
    <property type="evidence" value="ECO:0007669"/>
    <property type="project" value="InterPro"/>
</dbReference>
<dbReference type="InterPro" id="IPR009057">
    <property type="entry name" value="Homeodomain-like_sf"/>
</dbReference>
<gene>
    <name evidence="9" type="ORF">IAA84_10135</name>
</gene>
<evidence type="ECO:0000256" key="3">
    <source>
        <dbReference type="ARBA" id="ARBA00023125"/>
    </source>
</evidence>
<dbReference type="Proteomes" id="UP000824140">
    <property type="component" value="Unassembled WGS sequence"/>
</dbReference>
<evidence type="ECO:0000313" key="9">
    <source>
        <dbReference type="EMBL" id="HIS93362.1"/>
    </source>
</evidence>
<comment type="function">
    <text evidence="5">May play the central regulatory role in sporulation. It may be an element of the effector pathway responsible for the activation of sporulation genes in response to nutritional stress. Spo0A may act in concert with spo0H (a sigma factor) to control the expression of some genes that are critical to the sporulation process.</text>
</comment>
<dbReference type="GO" id="GO:0000160">
    <property type="term" value="P:phosphorelay signal transduction system"/>
    <property type="evidence" value="ECO:0007669"/>
    <property type="project" value="InterPro"/>
</dbReference>
<dbReference type="Pfam" id="PF12833">
    <property type="entry name" value="HTH_18"/>
    <property type="match status" value="1"/>
</dbReference>
<comment type="caution">
    <text evidence="9">The sequence shown here is derived from an EMBL/GenBank/DDBJ whole genome shotgun (WGS) entry which is preliminary data.</text>
</comment>
<evidence type="ECO:0000256" key="1">
    <source>
        <dbReference type="ARBA" id="ARBA00018672"/>
    </source>
</evidence>
<evidence type="ECO:0000256" key="6">
    <source>
        <dbReference type="PROSITE-ProRule" id="PRU00169"/>
    </source>
</evidence>